<keyword evidence="1" id="KW-0812">Transmembrane</keyword>
<protein>
    <submittedName>
        <fullName evidence="2">Uncharacterized protein</fullName>
    </submittedName>
</protein>
<reference evidence="3" key="1">
    <citation type="submission" date="2015-10" db="EMBL/GenBank/DDBJ databases">
        <authorList>
            <person name="Lehtovirta-Morley L.E."/>
            <person name="Vieille C."/>
        </authorList>
    </citation>
    <scope>NUCLEOTIDE SEQUENCE [LARGE SCALE GENOMIC DNA]</scope>
</reference>
<name>A0A128A4F6_9ARCH</name>
<dbReference type="Proteomes" id="UP000196239">
    <property type="component" value="Chromosome 1"/>
</dbReference>
<keyword evidence="1" id="KW-0472">Membrane</keyword>
<keyword evidence="3" id="KW-1185">Reference proteome</keyword>
<organism evidence="2 3">
    <name type="scientific">Nitrosotalea devaniterrae</name>
    <dbReference type="NCBI Taxonomy" id="1078905"/>
    <lineage>
        <taxon>Archaea</taxon>
        <taxon>Nitrososphaerota</taxon>
        <taxon>Nitrososphaeria</taxon>
        <taxon>Nitrosotaleales</taxon>
        <taxon>Nitrosotaleaceae</taxon>
        <taxon>Nitrosotalea</taxon>
    </lineage>
</organism>
<sequence>MLGSGDTVPGIGIGKRLPGTGTGLLKVSACAVGFVVNGAIIIDTTIKLRNRRVFI</sequence>
<feature type="transmembrane region" description="Helical" evidence="1">
    <location>
        <begin position="24"/>
        <end position="42"/>
    </location>
</feature>
<dbReference type="EMBL" id="LN890280">
    <property type="protein sequence ID" value="CUR52243.1"/>
    <property type="molecule type" value="Genomic_DNA"/>
</dbReference>
<dbReference type="AlphaFoldDB" id="A0A128A4F6"/>
<evidence type="ECO:0000313" key="3">
    <source>
        <dbReference type="Proteomes" id="UP000196239"/>
    </source>
</evidence>
<proteinExistence type="predicted"/>
<keyword evidence="1" id="KW-1133">Transmembrane helix</keyword>
<dbReference type="KEGG" id="ndv:NDEV_1478"/>
<evidence type="ECO:0000256" key="1">
    <source>
        <dbReference type="SAM" id="Phobius"/>
    </source>
</evidence>
<gene>
    <name evidence="2" type="ORF">NDEV_1478</name>
</gene>
<evidence type="ECO:0000313" key="2">
    <source>
        <dbReference type="EMBL" id="CUR52243.1"/>
    </source>
</evidence>
<accession>A0A128A4F6</accession>